<protein>
    <recommendedName>
        <fullName evidence="3">IrrE N-terminal-like domain-containing protein</fullName>
    </recommendedName>
</protein>
<reference evidence="2" key="1">
    <citation type="submission" date="2023-07" db="EMBL/GenBank/DDBJ databases">
        <title>Conexibacter stalactiti sp. nov., isolated from stalactites in a lava cave and emended description of the genus Conexibacter.</title>
        <authorList>
            <person name="Lee S.D."/>
        </authorList>
    </citation>
    <scope>NUCLEOTIDE SEQUENCE [LARGE SCALE GENOMIC DNA]</scope>
    <source>
        <strain evidence="2">KCTC 39840</strain>
    </source>
</reference>
<reference evidence="1 2" key="2">
    <citation type="submission" date="2023-10" db="EMBL/GenBank/DDBJ databases">
        <authorList>
            <person name="Han X.F."/>
        </authorList>
    </citation>
    <scope>NUCLEOTIDE SEQUENCE [LARGE SCALE GENOMIC DNA]</scope>
    <source>
        <strain evidence="1 2">KCTC 39840</strain>
    </source>
</reference>
<sequence>MGLDHDITTLGPDWDDQDNPERAIETSARCLQAVETGARMPRLRELEQAAEPQFDGEGGEPVFVLRALRTAIPVLLREEAGVINTADRLGLRFRPQILLVRTHHVSRQPYEAVTLGYTLLHELLQIAGGQQELSAALRRAEANPLAEQTVGVLGIFMATIRRSSLPEKTRDLLTESCRQLVSAYVLDAEMEEPVLYPRTAALAAQGFYFFNELRLPGTEELIEALYALDCRSRPQNARGQATCALRELEWARYHYDADAMKRFRRQAIVDLGHYALRRHELAVMLNGYV</sequence>
<evidence type="ECO:0000313" key="2">
    <source>
        <dbReference type="Proteomes" id="UP001284601"/>
    </source>
</evidence>
<evidence type="ECO:0008006" key="3">
    <source>
        <dbReference type="Google" id="ProtNLM"/>
    </source>
</evidence>
<accession>A0ABU4HWT1</accession>
<evidence type="ECO:0000313" key="1">
    <source>
        <dbReference type="EMBL" id="MDW5597781.1"/>
    </source>
</evidence>
<keyword evidence="2" id="KW-1185">Reference proteome</keyword>
<dbReference type="Proteomes" id="UP001284601">
    <property type="component" value="Unassembled WGS sequence"/>
</dbReference>
<comment type="caution">
    <text evidence="1">The sequence shown here is derived from an EMBL/GenBank/DDBJ whole genome shotgun (WGS) entry which is preliminary data.</text>
</comment>
<gene>
    <name evidence="1" type="ORF">R7226_25740</name>
</gene>
<name>A0ABU4HWT1_9ACTN</name>
<dbReference type="EMBL" id="JAWSTH010000103">
    <property type="protein sequence ID" value="MDW5597781.1"/>
    <property type="molecule type" value="Genomic_DNA"/>
</dbReference>
<dbReference type="RefSeq" id="WP_318600250.1">
    <property type="nucleotide sequence ID" value="NZ_JAWSTH010000103.1"/>
</dbReference>
<proteinExistence type="predicted"/>
<organism evidence="1 2">
    <name type="scientific">Conexibacter stalactiti</name>
    <dbReference type="NCBI Taxonomy" id="1940611"/>
    <lineage>
        <taxon>Bacteria</taxon>
        <taxon>Bacillati</taxon>
        <taxon>Actinomycetota</taxon>
        <taxon>Thermoleophilia</taxon>
        <taxon>Solirubrobacterales</taxon>
        <taxon>Conexibacteraceae</taxon>
        <taxon>Conexibacter</taxon>
    </lineage>
</organism>